<dbReference type="Proteomes" id="UP000287872">
    <property type="component" value="Unassembled WGS sequence"/>
</dbReference>
<dbReference type="Pfam" id="PF14282">
    <property type="entry name" value="FlxA"/>
    <property type="match status" value="1"/>
</dbReference>
<proteinExistence type="predicted"/>
<protein>
    <submittedName>
        <fullName evidence="2">Uncharacterized protein</fullName>
    </submittedName>
</protein>
<accession>A0A401UK89</accession>
<evidence type="ECO:0000256" key="1">
    <source>
        <dbReference type="SAM" id="MobiDB-lite"/>
    </source>
</evidence>
<name>A0A401UK89_9CLOT</name>
<evidence type="ECO:0000313" key="3">
    <source>
        <dbReference type="Proteomes" id="UP000287872"/>
    </source>
</evidence>
<reference evidence="2 3" key="1">
    <citation type="submission" date="2018-11" db="EMBL/GenBank/DDBJ databases">
        <title>Genome sequencing and assembly of Clostridium tagluense strain A121.</title>
        <authorList>
            <person name="Murakami T."/>
            <person name="Segawa T."/>
            <person name="Shcherbakova V.A."/>
            <person name="Mori H."/>
            <person name="Yoshimura Y."/>
        </authorList>
    </citation>
    <scope>NUCLEOTIDE SEQUENCE [LARGE SCALE GENOMIC DNA]</scope>
    <source>
        <strain evidence="2 3">A121</strain>
    </source>
</reference>
<organism evidence="2 3">
    <name type="scientific">Clostridium tagluense</name>
    <dbReference type="NCBI Taxonomy" id="360422"/>
    <lineage>
        <taxon>Bacteria</taxon>
        <taxon>Bacillati</taxon>
        <taxon>Bacillota</taxon>
        <taxon>Clostridia</taxon>
        <taxon>Eubacteriales</taxon>
        <taxon>Clostridiaceae</taxon>
        <taxon>Clostridium</taxon>
    </lineage>
</organism>
<feature type="region of interest" description="Disordered" evidence="1">
    <location>
        <begin position="67"/>
        <end position="90"/>
    </location>
</feature>
<keyword evidence="3" id="KW-1185">Reference proteome</keyword>
<comment type="caution">
    <text evidence="2">The sequence shown here is derived from an EMBL/GenBank/DDBJ whole genome shotgun (WGS) entry which is preliminary data.</text>
</comment>
<evidence type="ECO:0000313" key="2">
    <source>
        <dbReference type="EMBL" id="GCD09967.1"/>
    </source>
</evidence>
<dbReference type="EMBL" id="BHYK01000007">
    <property type="protein sequence ID" value="GCD09967.1"/>
    <property type="molecule type" value="Genomic_DNA"/>
</dbReference>
<sequence length="107" mass="12137">MSISSMFDFVTNTSSDVSQLKLQEITLKLQLSQINSSWDDKKTKQVKIQVIEAKIQQIQAQIQQQQIIKPVPSSSEKAEPSKDIAESSNISKENLRNFNNNIINIFV</sequence>
<gene>
    <name evidence="2" type="ORF">Ctaglu_15900</name>
</gene>
<feature type="compositionally biased region" description="Basic and acidic residues" evidence="1">
    <location>
        <begin position="76"/>
        <end position="85"/>
    </location>
</feature>
<dbReference type="InterPro" id="IPR025577">
    <property type="entry name" value="FlxA"/>
</dbReference>
<dbReference type="AlphaFoldDB" id="A0A401UK89"/>
<dbReference type="RefSeq" id="WP_124999884.1">
    <property type="nucleotide sequence ID" value="NZ_BHYK01000007.1"/>
</dbReference>